<sequence>MRTPAGDTGIRTESMTLATETTELDVTLGPRGAQVRAGGGALRVLTQSCDGARVRVAVVPERALLLAGDDVVLRVHVGEGVQLHLQDIAGTIAHDMRGGQARWRFEVDIAADGCLLHEALPWVSAQGSCVERDLILDLAPGAAALLRETIVLGRHGEGPGQLVSRTRVARDGIPVLVEDLHAADMAPARVLDAVYAFGVESPPAPGATRLVTAGGEVIHRVLGDAAHPASAVLDQVWRRCSAAVIPRSRGNLLSLG</sequence>
<reference evidence="2 3" key="1">
    <citation type="journal article" date="2013" name="ISME J.">
        <title>A metabolic model for members of the genus Tetrasphaera involved in enhanced biological phosphorus removal.</title>
        <authorList>
            <person name="Kristiansen R."/>
            <person name="Nguyen H.T.T."/>
            <person name="Saunders A.M."/>
            <person name="Nielsen J.L."/>
            <person name="Wimmer R."/>
            <person name="Le V.Q."/>
            <person name="McIlroy S.J."/>
            <person name="Petrovski S."/>
            <person name="Seviour R.J."/>
            <person name="Calteau A."/>
            <person name="Nielsen K.L."/>
            <person name="Nielsen P.H."/>
        </authorList>
    </citation>
    <scope>NUCLEOTIDE SEQUENCE [LARGE SCALE GENOMIC DNA]</scope>
    <source>
        <strain evidence="2 3">Ben 74</strain>
    </source>
</reference>
<dbReference type="GO" id="GO:0016151">
    <property type="term" value="F:nickel cation binding"/>
    <property type="evidence" value="ECO:0007669"/>
    <property type="project" value="InterPro"/>
</dbReference>
<organism evidence="2 3">
    <name type="scientific">Nostocoides jenkinsii Ben 74</name>
    <dbReference type="NCBI Taxonomy" id="1193518"/>
    <lineage>
        <taxon>Bacteria</taxon>
        <taxon>Bacillati</taxon>
        <taxon>Actinomycetota</taxon>
        <taxon>Actinomycetes</taxon>
        <taxon>Micrococcales</taxon>
        <taxon>Intrasporangiaceae</taxon>
        <taxon>Nostocoides</taxon>
    </lineage>
</organism>
<protein>
    <submittedName>
        <fullName evidence="2">Urease accessory protein UreH-like protein</fullName>
    </submittedName>
</protein>
<keyword evidence="3" id="KW-1185">Reference proteome</keyword>
<evidence type="ECO:0000313" key="3">
    <source>
        <dbReference type="Proteomes" id="UP000035720"/>
    </source>
</evidence>
<evidence type="ECO:0000313" key="2">
    <source>
        <dbReference type="EMBL" id="CCI53927.1"/>
    </source>
</evidence>
<dbReference type="STRING" id="1193518.BN13_500055"/>
<gene>
    <name evidence="2" type="ORF">BN13_500055</name>
</gene>
<dbReference type="OrthoDB" id="8677206at2"/>
<dbReference type="EMBL" id="CAJC01000162">
    <property type="protein sequence ID" value="CCI53927.1"/>
    <property type="molecule type" value="Genomic_DNA"/>
</dbReference>
<proteinExistence type="predicted"/>
<dbReference type="AlphaFoldDB" id="A0A077MFE4"/>
<dbReference type="Proteomes" id="UP000035720">
    <property type="component" value="Unassembled WGS sequence"/>
</dbReference>
<dbReference type="RefSeq" id="WP_053079769.1">
    <property type="nucleotide sequence ID" value="NZ_HF571038.1"/>
</dbReference>
<comment type="caution">
    <text evidence="2">The sequence shown here is derived from an EMBL/GenBank/DDBJ whole genome shotgun (WGS) entry which is preliminary data.</text>
</comment>
<dbReference type="Pfam" id="PF01774">
    <property type="entry name" value="UreD"/>
    <property type="match status" value="1"/>
</dbReference>
<evidence type="ECO:0000256" key="1">
    <source>
        <dbReference type="ARBA" id="ARBA00023186"/>
    </source>
</evidence>
<keyword evidence="1" id="KW-0143">Chaperone</keyword>
<name>A0A077MFE4_9MICO</name>
<dbReference type="InterPro" id="IPR002669">
    <property type="entry name" value="UreD"/>
</dbReference>
<accession>A0A077MFE4</accession>